<dbReference type="InterPro" id="IPR000182">
    <property type="entry name" value="GNAT_dom"/>
</dbReference>
<evidence type="ECO:0000256" key="2">
    <source>
        <dbReference type="ARBA" id="ARBA00007362"/>
    </source>
</evidence>
<dbReference type="Gene3D" id="3.40.630.30">
    <property type="match status" value="1"/>
</dbReference>
<dbReference type="SUPFAM" id="SSF55729">
    <property type="entry name" value="Acyl-CoA N-acyltransferases (Nat)"/>
    <property type="match status" value="1"/>
</dbReference>
<dbReference type="Pfam" id="PF00583">
    <property type="entry name" value="Acetyltransf_1"/>
    <property type="match status" value="1"/>
</dbReference>
<dbReference type="GO" id="GO:0016020">
    <property type="term" value="C:membrane"/>
    <property type="evidence" value="ECO:0007669"/>
    <property type="project" value="UniProtKB-SubCell"/>
</dbReference>
<dbReference type="SUPFAM" id="SSF103481">
    <property type="entry name" value="Multidrug resistance efflux transporter EmrE"/>
    <property type="match status" value="2"/>
</dbReference>
<dbReference type="InterPro" id="IPR050638">
    <property type="entry name" value="AA-Vitamin_Transporters"/>
</dbReference>
<comment type="similarity">
    <text evidence="2">Belongs to the EamA transporter family.</text>
</comment>
<evidence type="ECO:0000256" key="3">
    <source>
        <dbReference type="ARBA" id="ARBA00022692"/>
    </source>
</evidence>
<keyword evidence="9" id="KW-1185">Reference proteome</keyword>
<dbReference type="InterPro" id="IPR000620">
    <property type="entry name" value="EamA_dom"/>
</dbReference>
<keyword evidence="4 6" id="KW-1133">Transmembrane helix</keyword>
<feature type="domain" description="N-acetyltransferase" evidence="7">
    <location>
        <begin position="334"/>
        <end position="513"/>
    </location>
</feature>
<dbReference type="PROSITE" id="PS51186">
    <property type="entry name" value="GNAT"/>
    <property type="match status" value="1"/>
</dbReference>
<dbReference type="GO" id="GO:0016747">
    <property type="term" value="F:acyltransferase activity, transferring groups other than amino-acyl groups"/>
    <property type="evidence" value="ECO:0007669"/>
    <property type="project" value="InterPro"/>
</dbReference>
<keyword evidence="8" id="KW-0808">Transferase</keyword>
<dbReference type="OrthoDB" id="9810818at2"/>
<protein>
    <submittedName>
        <fullName evidence="8">GNAT family N-acetyltransferase</fullName>
    </submittedName>
</protein>
<dbReference type="RefSeq" id="WP_103264499.1">
    <property type="nucleotide sequence ID" value="NZ_CABMLE010000003.1"/>
</dbReference>
<organism evidence="8 9">
    <name type="scientific">Enteroscipio rubneri</name>
    <dbReference type="NCBI Taxonomy" id="2070686"/>
    <lineage>
        <taxon>Bacteria</taxon>
        <taxon>Bacillati</taxon>
        <taxon>Actinomycetota</taxon>
        <taxon>Coriobacteriia</taxon>
        <taxon>Eggerthellales</taxon>
        <taxon>Eggerthellaceae</taxon>
        <taxon>Enteroscipio</taxon>
    </lineage>
</organism>
<dbReference type="InterPro" id="IPR016181">
    <property type="entry name" value="Acyl_CoA_acyltransferase"/>
</dbReference>
<feature type="transmembrane region" description="Helical" evidence="6">
    <location>
        <begin position="12"/>
        <end position="33"/>
    </location>
</feature>
<dbReference type="EMBL" id="PPEK01000003">
    <property type="protein sequence ID" value="PNV68021.1"/>
    <property type="molecule type" value="Genomic_DNA"/>
</dbReference>
<evidence type="ECO:0000313" key="9">
    <source>
        <dbReference type="Proteomes" id="UP000236197"/>
    </source>
</evidence>
<evidence type="ECO:0000256" key="6">
    <source>
        <dbReference type="SAM" id="Phobius"/>
    </source>
</evidence>
<keyword evidence="5 6" id="KW-0472">Membrane</keyword>
<reference evidence="9" key="1">
    <citation type="submission" date="2018-01" db="EMBL/GenBank/DDBJ databases">
        <title>Rubneribacter badeniensis gen. nov., sp. nov., and Colonibacter rubneri, gen. nov., sp. nov., WGS of new members of the Eggerthellaceae.</title>
        <authorList>
            <person name="Danylec N."/>
            <person name="Stoll D.A."/>
            <person name="Doetsch A."/>
            <person name="Kulling S.E."/>
            <person name="Huch M."/>
        </authorList>
    </citation>
    <scope>NUCLEOTIDE SEQUENCE [LARGE SCALE GENOMIC DNA]</scope>
    <source>
        <strain evidence="9">ResAG-96</strain>
    </source>
</reference>
<evidence type="ECO:0000256" key="5">
    <source>
        <dbReference type="ARBA" id="ARBA00023136"/>
    </source>
</evidence>
<feature type="transmembrane region" description="Helical" evidence="6">
    <location>
        <begin position="253"/>
        <end position="272"/>
    </location>
</feature>
<feature type="transmembrane region" description="Helical" evidence="6">
    <location>
        <begin position="135"/>
        <end position="152"/>
    </location>
</feature>
<evidence type="ECO:0000313" key="8">
    <source>
        <dbReference type="EMBL" id="PNV68021.1"/>
    </source>
</evidence>
<dbReference type="Pfam" id="PF00892">
    <property type="entry name" value="EamA"/>
    <property type="match status" value="2"/>
</dbReference>
<feature type="transmembrane region" description="Helical" evidence="6">
    <location>
        <begin position="104"/>
        <end position="123"/>
    </location>
</feature>
<dbReference type="PANTHER" id="PTHR32322">
    <property type="entry name" value="INNER MEMBRANE TRANSPORTER"/>
    <property type="match status" value="1"/>
</dbReference>
<sequence length="527" mass="56847">MSTGNRHVARGVVCALAGGICWGFSGTCAQLLMDDYGIPATWITCARMVIAAAFFLAMTALRNWKGLLAVFRDWRSLVQIAAFAIFGVLLTQLSYLYAIGYTSAGVGTTIEQVGLVLIMLYVCLRSRRMPRIREALGLVLALGGMLLIATQGDPDTLAIPPEGLAWGLVSALALAFYTLMPVKVLKKWGSMLVTGLAMLFGGSAASVVVQPWSMPVELTGGALAAFVAIVLVGTLGAYMLYLQGINDAGPVKASLLCCVEPVSAMVLALVWLQTPVSVWDLAGCAFIVAMIFLVTEREPKPTSEATAVDALPGSGAVYDDPPLFAGRASVLGYYTSRPAVREDFERVASLIDVGHETFAALGIDEGRNKKYPSSRRLMHSIKNGTTHVVEDGDGRLIAVFAVSFSPDKNYARGIEGGAWLTDTNAVPQPYAELHWVSVDYRARRRGVGMFILDKADQIARAGGRSSIRADVYEPNAPMQKLLEKHGYRRCGIVAIRDVLGREKRRVGYERLLRTRSRGAAGSEEESE</sequence>
<comment type="subcellular location">
    <subcellularLocation>
        <location evidence="1">Membrane</location>
        <topology evidence="1">Multi-pass membrane protein</topology>
    </subcellularLocation>
</comment>
<feature type="transmembrane region" description="Helical" evidence="6">
    <location>
        <begin position="278"/>
        <end position="295"/>
    </location>
</feature>
<evidence type="ECO:0000256" key="4">
    <source>
        <dbReference type="ARBA" id="ARBA00022989"/>
    </source>
</evidence>
<feature type="transmembrane region" description="Helical" evidence="6">
    <location>
        <begin position="218"/>
        <end position="241"/>
    </location>
</feature>
<comment type="caution">
    <text evidence="8">The sequence shown here is derived from an EMBL/GenBank/DDBJ whole genome shotgun (WGS) entry which is preliminary data.</text>
</comment>
<dbReference type="PANTHER" id="PTHR32322:SF2">
    <property type="entry name" value="EAMA DOMAIN-CONTAINING PROTEIN"/>
    <property type="match status" value="1"/>
</dbReference>
<proteinExistence type="inferred from homology"/>
<feature type="transmembrane region" description="Helical" evidence="6">
    <location>
        <begin position="76"/>
        <end position="98"/>
    </location>
</feature>
<dbReference type="CDD" id="cd04301">
    <property type="entry name" value="NAT_SF"/>
    <property type="match status" value="1"/>
</dbReference>
<dbReference type="InterPro" id="IPR037185">
    <property type="entry name" value="EmrE-like"/>
</dbReference>
<feature type="transmembrane region" description="Helical" evidence="6">
    <location>
        <begin position="164"/>
        <end position="180"/>
    </location>
</feature>
<name>A0A2K2UCG1_9ACTN</name>
<feature type="transmembrane region" description="Helical" evidence="6">
    <location>
        <begin position="39"/>
        <end position="64"/>
    </location>
</feature>
<evidence type="ECO:0000256" key="1">
    <source>
        <dbReference type="ARBA" id="ARBA00004141"/>
    </source>
</evidence>
<dbReference type="Proteomes" id="UP000236197">
    <property type="component" value="Unassembled WGS sequence"/>
</dbReference>
<evidence type="ECO:0000259" key="7">
    <source>
        <dbReference type="PROSITE" id="PS51186"/>
    </source>
</evidence>
<accession>A0A2K2UCG1</accession>
<gene>
    <name evidence="8" type="ORF">C2L71_04020</name>
</gene>
<keyword evidence="3 6" id="KW-0812">Transmembrane</keyword>
<feature type="transmembrane region" description="Helical" evidence="6">
    <location>
        <begin position="192"/>
        <end position="212"/>
    </location>
</feature>
<dbReference type="AlphaFoldDB" id="A0A2K2UCG1"/>